<reference evidence="2" key="1">
    <citation type="submission" date="2018-10" db="EMBL/GenBank/DDBJ databases">
        <authorList>
            <person name="Hariharan J."/>
            <person name="Choudoir M.J."/>
            <person name="Diebold P."/>
            <person name="Panke-Buisse K."/>
            <person name="Campbell A.N."/>
            <person name="Buckley D.H."/>
        </authorList>
    </citation>
    <scope>NUCLEOTIDE SEQUENCE</scope>
    <source>
        <strain evidence="2">Gb1</strain>
    </source>
</reference>
<organism evidence="2">
    <name type="scientific">Streptomyces sp. gb1(2016)</name>
    <dbReference type="NCBI Taxonomy" id="1828321"/>
    <lineage>
        <taxon>Bacteria</taxon>
        <taxon>Bacillati</taxon>
        <taxon>Actinomycetota</taxon>
        <taxon>Actinomycetes</taxon>
        <taxon>Kitasatosporales</taxon>
        <taxon>Streptomycetaceae</taxon>
        <taxon>Streptomyces</taxon>
    </lineage>
</organism>
<name>A0A652LAU8_9ACTN</name>
<feature type="region of interest" description="Disordered" evidence="1">
    <location>
        <begin position="84"/>
        <end position="113"/>
    </location>
</feature>
<comment type="caution">
    <text evidence="2">The sequence shown here is derived from an EMBL/GenBank/DDBJ whole genome shotgun (WGS) entry which is preliminary data.</text>
</comment>
<gene>
    <name evidence="2" type="ORF">EAO74_05555</name>
</gene>
<evidence type="ECO:0000313" key="2">
    <source>
        <dbReference type="EMBL" id="TXS32804.1"/>
    </source>
</evidence>
<protein>
    <submittedName>
        <fullName evidence="2">Uncharacterized protein</fullName>
    </submittedName>
</protein>
<dbReference type="AlphaFoldDB" id="A0A652LAU8"/>
<sequence>MTNRPVWDAKEDPWVRRPEAGDRLPCYFCGGKTAIRSFGDRADDQSRLELYCDNDLCDAREAVVLLLRNGQDAHLRADVRALSQVDRGSTPPRDLDIVERQEDRKRVSLRRTSPRSTIVVTEADEDAS</sequence>
<feature type="compositionally biased region" description="Basic and acidic residues" evidence="1">
    <location>
        <begin position="93"/>
        <end position="106"/>
    </location>
</feature>
<proteinExistence type="predicted"/>
<accession>A0A652LAU8</accession>
<dbReference type="EMBL" id="RDBM01000021">
    <property type="protein sequence ID" value="TXS32804.1"/>
    <property type="molecule type" value="Genomic_DNA"/>
</dbReference>
<evidence type="ECO:0000256" key="1">
    <source>
        <dbReference type="SAM" id="MobiDB-lite"/>
    </source>
</evidence>